<comment type="function">
    <text evidence="2">May play the central regulatory role in sporulation. It may be an element of the effector pathway responsible for the activation of sporulation genes in response to nutritional stress. Spo0A may act in concert with spo0H (a sigma factor) to control the expression of some genes that are critical to the sporulation process.</text>
</comment>
<dbReference type="SUPFAM" id="SSF52172">
    <property type="entry name" value="CheY-like"/>
    <property type="match status" value="1"/>
</dbReference>
<dbReference type="SMART" id="SM00850">
    <property type="entry name" value="LytTR"/>
    <property type="match status" value="1"/>
</dbReference>
<reference evidence="6" key="1">
    <citation type="journal article" date="2021" name="PeerJ">
        <title>Extensive microbial diversity within the chicken gut microbiome revealed by metagenomics and culture.</title>
        <authorList>
            <person name="Gilroy R."/>
            <person name="Ravi A."/>
            <person name="Getino M."/>
            <person name="Pursley I."/>
            <person name="Horton D.L."/>
            <person name="Alikhan N.F."/>
            <person name="Baker D."/>
            <person name="Gharbi K."/>
            <person name="Hall N."/>
            <person name="Watson M."/>
            <person name="Adriaenssens E.M."/>
            <person name="Foster-Nyarko E."/>
            <person name="Jarju S."/>
            <person name="Secka A."/>
            <person name="Antonio M."/>
            <person name="Oren A."/>
            <person name="Chaudhuri R.R."/>
            <person name="La Ragione R."/>
            <person name="Hildebrand F."/>
            <person name="Pallen M.J."/>
        </authorList>
    </citation>
    <scope>NUCLEOTIDE SEQUENCE</scope>
    <source>
        <strain evidence="6">12435</strain>
    </source>
</reference>
<evidence type="ECO:0000256" key="2">
    <source>
        <dbReference type="ARBA" id="ARBA00024867"/>
    </source>
</evidence>
<organism evidence="6 7">
    <name type="scientific">Candidatus Protoclostridium stercorigallinarum</name>
    <dbReference type="NCBI Taxonomy" id="2838741"/>
    <lineage>
        <taxon>Bacteria</taxon>
        <taxon>Bacillati</taxon>
        <taxon>Bacillota</taxon>
        <taxon>Clostridia</taxon>
        <taxon>Candidatus Protoclostridium</taxon>
    </lineage>
</organism>
<dbReference type="InterPro" id="IPR011006">
    <property type="entry name" value="CheY-like_superfamily"/>
</dbReference>
<dbReference type="GO" id="GO:0000156">
    <property type="term" value="F:phosphorelay response regulator activity"/>
    <property type="evidence" value="ECO:0007669"/>
    <property type="project" value="InterPro"/>
</dbReference>
<dbReference type="Gene3D" id="2.40.50.1020">
    <property type="entry name" value="LytTr DNA-binding domain"/>
    <property type="match status" value="1"/>
</dbReference>
<reference evidence="6" key="2">
    <citation type="submission" date="2021-04" db="EMBL/GenBank/DDBJ databases">
        <authorList>
            <person name="Gilroy R."/>
        </authorList>
    </citation>
    <scope>NUCLEOTIDE SEQUENCE</scope>
    <source>
        <strain evidence="6">12435</strain>
    </source>
</reference>
<evidence type="ECO:0000256" key="3">
    <source>
        <dbReference type="PROSITE-ProRule" id="PRU00169"/>
    </source>
</evidence>
<keyword evidence="6" id="KW-0238">DNA-binding</keyword>
<proteinExistence type="predicted"/>
<dbReference type="Proteomes" id="UP000823990">
    <property type="component" value="Unassembled WGS sequence"/>
</dbReference>
<dbReference type="InterPro" id="IPR001789">
    <property type="entry name" value="Sig_transdc_resp-reg_receiver"/>
</dbReference>
<dbReference type="InterPro" id="IPR046947">
    <property type="entry name" value="LytR-like"/>
</dbReference>
<dbReference type="PROSITE" id="PS50110">
    <property type="entry name" value="RESPONSE_REGULATORY"/>
    <property type="match status" value="1"/>
</dbReference>
<dbReference type="GO" id="GO:0003677">
    <property type="term" value="F:DNA binding"/>
    <property type="evidence" value="ECO:0007669"/>
    <property type="project" value="UniProtKB-KW"/>
</dbReference>
<dbReference type="AlphaFoldDB" id="A0A9D1PZG1"/>
<dbReference type="PANTHER" id="PTHR37299">
    <property type="entry name" value="TRANSCRIPTIONAL REGULATOR-RELATED"/>
    <property type="match status" value="1"/>
</dbReference>
<gene>
    <name evidence="6" type="ORF">H9892_02160</name>
</gene>
<evidence type="ECO:0000259" key="4">
    <source>
        <dbReference type="PROSITE" id="PS50110"/>
    </source>
</evidence>
<dbReference type="PANTHER" id="PTHR37299:SF1">
    <property type="entry name" value="STAGE 0 SPORULATION PROTEIN A HOMOLOG"/>
    <property type="match status" value="1"/>
</dbReference>
<evidence type="ECO:0000256" key="1">
    <source>
        <dbReference type="ARBA" id="ARBA00018672"/>
    </source>
</evidence>
<dbReference type="CDD" id="cd00156">
    <property type="entry name" value="REC"/>
    <property type="match status" value="1"/>
</dbReference>
<evidence type="ECO:0000313" key="6">
    <source>
        <dbReference type="EMBL" id="HIW02123.1"/>
    </source>
</evidence>
<dbReference type="SMART" id="SM00448">
    <property type="entry name" value="REC"/>
    <property type="match status" value="1"/>
</dbReference>
<dbReference type="EMBL" id="DXHS01000037">
    <property type="protein sequence ID" value="HIW02123.1"/>
    <property type="molecule type" value="Genomic_DNA"/>
</dbReference>
<feature type="modified residue" description="4-aspartylphosphate" evidence="3">
    <location>
        <position position="59"/>
    </location>
</feature>
<feature type="domain" description="Response regulatory" evidence="4">
    <location>
        <begin position="4"/>
        <end position="122"/>
    </location>
</feature>
<name>A0A9D1PZG1_9FIRM</name>
<feature type="domain" description="HTH LytTR-type" evidence="5">
    <location>
        <begin position="133"/>
        <end position="234"/>
    </location>
</feature>
<evidence type="ECO:0000313" key="7">
    <source>
        <dbReference type="Proteomes" id="UP000823990"/>
    </source>
</evidence>
<sequence length="237" mass="27694">MTFRFAICDDEQIALTAVSGILVNKFSEHGVTVKADTYAPEQGLADVLCSKAYDAIFLDINMPEQDGVKIAEELRARGNNADIVFVSGAEDRVFGTFSVHPYGFIRKHKFLEDIDVFVKMYMSDRFTENDPEIEFKANKTIFRLRTSDIVYVESIKEYQYIYTDDKEKPEKLRESMKTMEERLTPCGFIRVHEGYLVNYKYIMRLDKQELVTTTGKHIPISRRRLQYVREKYMKLSR</sequence>
<dbReference type="PROSITE" id="PS50930">
    <property type="entry name" value="HTH_LYTTR"/>
    <property type="match status" value="1"/>
</dbReference>
<comment type="caution">
    <text evidence="6">The sequence shown here is derived from an EMBL/GenBank/DDBJ whole genome shotgun (WGS) entry which is preliminary data.</text>
</comment>
<dbReference type="Pfam" id="PF04397">
    <property type="entry name" value="LytTR"/>
    <property type="match status" value="1"/>
</dbReference>
<accession>A0A9D1PZG1</accession>
<evidence type="ECO:0000259" key="5">
    <source>
        <dbReference type="PROSITE" id="PS50930"/>
    </source>
</evidence>
<dbReference type="Pfam" id="PF00072">
    <property type="entry name" value="Response_reg"/>
    <property type="match status" value="1"/>
</dbReference>
<dbReference type="InterPro" id="IPR007492">
    <property type="entry name" value="LytTR_DNA-bd_dom"/>
</dbReference>
<keyword evidence="3" id="KW-0597">Phosphoprotein</keyword>
<dbReference type="Gene3D" id="3.40.50.2300">
    <property type="match status" value="1"/>
</dbReference>
<protein>
    <recommendedName>
        <fullName evidence="1">Stage 0 sporulation protein A homolog</fullName>
    </recommendedName>
</protein>